<proteinExistence type="predicted"/>
<name>A0A7U3NLB7_9CYAN</name>
<keyword evidence="2" id="KW-1185">Reference proteome</keyword>
<evidence type="ECO:0000313" key="1">
    <source>
        <dbReference type="EMBL" id="QOV21397.1"/>
    </source>
</evidence>
<dbReference type="EMBL" id="CP063311">
    <property type="protein sequence ID" value="QOV21397.1"/>
    <property type="molecule type" value="Genomic_DNA"/>
</dbReference>
<dbReference type="Proteomes" id="UP000593846">
    <property type="component" value="Chromosome"/>
</dbReference>
<accession>A0A7U3NLB7</accession>
<sequence>MLERKLVYIRFIGYQEGDRILYQAKITPTLPGGYNQSYNISSCAVV</sequence>
<dbReference type="AlphaFoldDB" id="A0A7U3NLB7"/>
<protein>
    <submittedName>
        <fullName evidence="1">Uncharacterized protein</fullName>
    </submittedName>
</protein>
<organism evidence="1 2">
    <name type="scientific">Anabaenopsis elenkinii CCIBt3563</name>
    <dbReference type="NCBI Taxonomy" id="2779889"/>
    <lineage>
        <taxon>Bacteria</taxon>
        <taxon>Bacillati</taxon>
        <taxon>Cyanobacteriota</taxon>
        <taxon>Cyanophyceae</taxon>
        <taxon>Nostocales</taxon>
        <taxon>Nodulariaceae</taxon>
        <taxon>Anabaenopsis</taxon>
    </lineage>
</organism>
<gene>
    <name evidence="1" type="ORF">IM676_11550</name>
</gene>
<evidence type="ECO:0000313" key="2">
    <source>
        <dbReference type="Proteomes" id="UP000593846"/>
    </source>
</evidence>
<dbReference type="RefSeq" id="WP_200987054.1">
    <property type="nucleotide sequence ID" value="NZ_CP063311.1"/>
</dbReference>
<reference evidence="2" key="1">
    <citation type="submission" date="2020-10" db="EMBL/GenBank/DDBJ databases">
        <title>Genome-based taxonomic classification of the species Anabaenopsis elenkinii.</title>
        <authorList>
            <person name="Delbaje E."/>
            <person name="Andreote A.P.D."/>
            <person name="Pellegrinetti T.A."/>
            <person name="Cruz R.B."/>
            <person name="Branco L.H.Z."/>
            <person name="Fiore M.F."/>
        </authorList>
    </citation>
    <scope>NUCLEOTIDE SEQUENCE [LARGE SCALE GENOMIC DNA]</scope>
    <source>
        <strain evidence="2">CCIBt3563</strain>
    </source>
</reference>
<dbReference type="KEGG" id="aee:IM676_11550"/>